<evidence type="ECO:0000313" key="2">
    <source>
        <dbReference type="EMBL" id="EYB96925.1"/>
    </source>
</evidence>
<dbReference type="EMBL" id="JARK01001481">
    <property type="protein sequence ID" value="EYB96925.1"/>
    <property type="molecule type" value="Genomic_DNA"/>
</dbReference>
<reference evidence="3" key="1">
    <citation type="journal article" date="2015" name="Nat. Genet.">
        <title>The genome and transcriptome of the zoonotic hookworm Ancylostoma ceylanicum identify infection-specific gene families.</title>
        <authorList>
            <person name="Schwarz E.M."/>
            <person name="Hu Y."/>
            <person name="Antoshechkin I."/>
            <person name="Miller M.M."/>
            <person name="Sternberg P.W."/>
            <person name="Aroian R.V."/>
        </authorList>
    </citation>
    <scope>NUCLEOTIDE SEQUENCE</scope>
    <source>
        <strain evidence="3">HY135</strain>
    </source>
</reference>
<evidence type="ECO:0000313" key="3">
    <source>
        <dbReference type="Proteomes" id="UP000024635"/>
    </source>
</evidence>
<evidence type="ECO:0000256" key="1">
    <source>
        <dbReference type="SAM" id="SignalP"/>
    </source>
</evidence>
<dbReference type="InterPro" id="IPR033438">
    <property type="entry name" value="MOLO1"/>
</dbReference>
<dbReference type="OrthoDB" id="8062037at2759"/>
<dbReference type="AlphaFoldDB" id="A0A016T2H0"/>
<dbReference type="GO" id="GO:0005892">
    <property type="term" value="C:acetylcholine-gated channel complex"/>
    <property type="evidence" value="ECO:0007669"/>
    <property type="project" value="InterPro"/>
</dbReference>
<feature type="signal peptide" evidence="1">
    <location>
        <begin position="1"/>
        <end position="15"/>
    </location>
</feature>
<feature type="chain" id="PRO_5013198186" evidence="1">
    <location>
        <begin position="16"/>
        <end position="136"/>
    </location>
</feature>
<accession>A0A016T2H0</accession>
<protein>
    <submittedName>
        <fullName evidence="2">Uncharacterized protein</fullName>
    </submittedName>
</protein>
<dbReference type="Proteomes" id="UP000024635">
    <property type="component" value="Unassembled WGS sequence"/>
</dbReference>
<name>A0A016T2H0_9BILA</name>
<sequence length="136" mass="15113">MTQLVLLTLPCVAWAMASCVLSPLVIFAHLSIPVQHCVHMLTLALVAQILIGSVSSFYDYTPETFPDSIEQPLACGMTQASFLCDPSSVLSKGNLTANRKLSFLFIAYVSFPYSPICIEYRTIQCLYCYILKYNTL</sequence>
<keyword evidence="1" id="KW-0732">Signal</keyword>
<keyword evidence="3" id="KW-1185">Reference proteome</keyword>
<dbReference type="Pfam" id="PF17175">
    <property type="entry name" value="MOLO1"/>
    <property type="match status" value="1"/>
</dbReference>
<gene>
    <name evidence="2" type="primary">Acey_s0145.g2487</name>
    <name evidence="2" type="ORF">Y032_0145g2487</name>
</gene>
<proteinExistence type="predicted"/>
<organism evidence="2 3">
    <name type="scientific">Ancylostoma ceylanicum</name>
    <dbReference type="NCBI Taxonomy" id="53326"/>
    <lineage>
        <taxon>Eukaryota</taxon>
        <taxon>Metazoa</taxon>
        <taxon>Ecdysozoa</taxon>
        <taxon>Nematoda</taxon>
        <taxon>Chromadorea</taxon>
        <taxon>Rhabditida</taxon>
        <taxon>Rhabditina</taxon>
        <taxon>Rhabditomorpha</taxon>
        <taxon>Strongyloidea</taxon>
        <taxon>Ancylostomatidae</taxon>
        <taxon>Ancylostomatinae</taxon>
        <taxon>Ancylostoma</taxon>
    </lineage>
</organism>
<comment type="caution">
    <text evidence="2">The sequence shown here is derived from an EMBL/GenBank/DDBJ whole genome shotgun (WGS) entry which is preliminary data.</text>
</comment>